<dbReference type="InterPro" id="IPR028133">
    <property type="entry name" value="Dynamitin"/>
</dbReference>
<keyword evidence="3" id="KW-0175">Coiled coil</keyword>
<evidence type="ECO:0008006" key="7">
    <source>
        <dbReference type="Google" id="ProtNLM"/>
    </source>
</evidence>
<dbReference type="Proteomes" id="UP000646827">
    <property type="component" value="Unassembled WGS sequence"/>
</dbReference>
<evidence type="ECO:0000256" key="3">
    <source>
        <dbReference type="SAM" id="Coils"/>
    </source>
</evidence>
<dbReference type="OrthoDB" id="4977at2759"/>
<comment type="caution">
    <text evidence="5">The sequence shown here is derived from an EMBL/GenBank/DDBJ whole genome shotgun (WGS) entry which is preliminary data.</text>
</comment>
<feature type="coiled-coil region" evidence="3">
    <location>
        <begin position="103"/>
        <end position="145"/>
    </location>
</feature>
<reference evidence="5 6" key="1">
    <citation type="submission" date="2020-12" db="EMBL/GenBank/DDBJ databases">
        <title>Metabolic potential, ecology and presence of endohyphal bacteria is reflected in genomic diversity of Mucoromycotina.</title>
        <authorList>
            <person name="Muszewska A."/>
            <person name="Okrasinska A."/>
            <person name="Steczkiewicz K."/>
            <person name="Drgas O."/>
            <person name="Orlowska M."/>
            <person name="Perlinska-Lenart U."/>
            <person name="Aleksandrzak-Piekarczyk T."/>
            <person name="Szatraj K."/>
            <person name="Zielenkiewicz U."/>
            <person name="Pilsyk S."/>
            <person name="Malc E."/>
            <person name="Mieczkowski P."/>
            <person name="Kruszewska J.S."/>
            <person name="Biernat P."/>
            <person name="Pawlowska J."/>
        </authorList>
    </citation>
    <scope>NUCLEOTIDE SEQUENCE [LARGE SCALE GENOMIC DNA]</scope>
    <source>
        <strain evidence="5 6">CBS 142.35</strain>
    </source>
</reference>
<accession>A0A8H7SA69</accession>
<dbReference type="GO" id="GO:0007017">
    <property type="term" value="P:microtubule-based process"/>
    <property type="evidence" value="ECO:0007669"/>
    <property type="project" value="InterPro"/>
</dbReference>
<dbReference type="AlphaFoldDB" id="A0A8H7SA69"/>
<keyword evidence="6" id="KW-1185">Reference proteome</keyword>
<evidence type="ECO:0000313" key="5">
    <source>
        <dbReference type="EMBL" id="KAG2225476.1"/>
    </source>
</evidence>
<protein>
    <recommendedName>
        <fullName evidence="7">Dynactin subunit 2</fullName>
    </recommendedName>
</protein>
<dbReference type="EMBL" id="JAEPRB010000027">
    <property type="protein sequence ID" value="KAG2225476.1"/>
    <property type="molecule type" value="Genomic_DNA"/>
</dbReference>
<evidence type="ECO:0000313" key="6">
    <source>
        <dbReference type="Proteomes" id="UP000646827"/>
    </source>
</evidence>
<evidence type="ECO:0000256" key="1">
    <source>
        <dbReference type="ARBA" id="ARBA00004496"/>
    </source>
</evidence>
<organism evidence="5 6">
    <name type="scientific">Circinella minor</name>
    <dbReference type="NCBI Taxonomy" id="1195481"/>
    <lineage>
        <taxon>Eukaryota</taxon>
        <taxon>Fungi</taxon>
        <taxon>Fungi incertae sedis</taxon>
        <taxon>Mucoromycota</taxon>
        <taxon>Mucoromycotina</taxon>
        <taxon>Mucoromycetes</taxon>
        <taxon>Mucorales</taxon>
        <taxon>Lichtheimiaceae</taxon>
        <taxon>Circinella</taxon>
    </lineage>
</organism>
<gene>
    <name evidence="5" type="ORF">INT45_010303</name>
</gene>
<proteinExistence type="predicted"/>
<evidence type="ECO:0000256" key="4">
    <source>
        <dbReference type="SAM" id="MobiDB-lite"/>
    </source>
</evidence>
<feature type="compositionally biased region" description="Low complexity" evidence="4">
    <location>
        <begin position="333"/>
        <end position="349"/>
    </location>
</feature>
<name>A0A8H7SA69_9FUNG</name>
<sequence length="466" mass="51614">MASKYSTLPDIDDQPDVFETPDSGDVDLLSNTLGGQSSDEDDGNENVVRSRVSVKDASARFKDSIVETSGIGSKKAMYRSYVRRPTALETNEYELLPKDLELQETSIQKLRRLKFEIQELNEEIEKKKESEKEEEEENVSQADLLSQISFLQSDLTRLGKNLGETQVDETTSYGNRVDEAKRLIKQLEAYKSTALATVEKEEENDDTVLIEKNDKGDVLTYELYYTPETAKMHKESKVADIDERIAKLESLIGSSSGSGLDDLPSSLATSSLIGSVSKLEQQITILAQPRQLEIVARRVKVLISELDRLNELKSGRKDLSLNFGLSSTTSLPGTVGNGNNSSTTNLSNNENKEGQGLSSDTEEKVNQLFSSMEKIDPLLNLTPALLTRLKALQGLHTEASTFGRSVKTISEEQTRMTDELKNLATACELLQKSVKENEETVNSNINIIDSRMTDLVQRVGALSTTP</sequence>
<dbReference type="Pfam" id="PF04912">
    <property type="entry name" value="Dynamitin"/>
    <property type="match status" value="1"/>
</dbReference>
<feature type="region of interest" description="Disordered" evidence="4">
    <location>
        <begin position="330"/>
        <end position="362"/>
    </location>
</feature>
<dbReference type="GO" id="GO:0005737">
    <property type="term" value="C:cytoplasm"/>
    <property type="evidence" value="ECO:0007669"/>
    <property type="project" value="UniProtKB-SubCell"/>
</dbReference>
<dbReference type="PANTHER" id="PTHR15346">
    <property type="entry name" value="DYNACTIN SUBUNIT"/>
    <property type="match status" value="1"/>
</dbReference>
<keyword evidence="2" id="KW-0963">Cytoplasm</keyword>
<dbReference type="GO" id="GO:0005869">
    <property type="term" value="C:dynactin complex"/>
    <property type="evidence" value="ECO:0007669"/>
    <property type="project" value="InterPro"/>
</dbReference>
<evidence type="ECO:0000256" key="2">
    <source>
        <dbReference type="ARBA" id="ARBA00022490"/>
    </source>
</evidence>
<comment type="subcellular location">
    <subcellularLocation>
        <location evidence="1">Cytoplasm</location>
    </subcellularLocation>
</comment>
<feature type="region of interest" description="Disordered" evidence="4">
    <location>
        <begin position="1"/>
        <end position="47"/>
    </location>
</feature>